<evidence type="ECO:0000313" key="3">
    <source>
        <dbReference type="Proteomes" id="UP000823388"/>
    </source>
</evidence>
<evidence type="ECO:0000313" key="2">
    <source>
        <dbReference type="EMBL" id="KAG2569512.1"/>
    </source>
</evidence>
<feature type="compositionally biased region" description="Pro residues" evidence="1">
    <location>
        <begin position="352"/>
        <end position="365"/>
    </location>
</feature>
<feature type="compositionally biased region" description="Low complexity" evidence="1">
    <location>
        <begin position="366"/>
        <end position="379"/>
    </location>
</feature>
<sequence>MISSSSTAAPDFELPRGLAAAVGSLQHGTTFPRKAAPGGSASPAPTANGTPPTCGAAVFPRAVDLHVVSPCGKEPLEPVFHTPSAPSSPGRRSPPSSASPVRAAGTSPASSGGVGAPSSESDSASDSEVTVECGDIDTDPEDPAYWDGRIHSLDVWLPQGHEDVAARLAFAYVTPAEAGASVALFLRAALASVPPTVPVELLSSSRGAMLLRFTSAADREAVRELSPFTHAGATLELERPQETSNRFFREPEWLAYLAVVDYPPEHWVVDHITRSVSGFAKVVEIDPACLSGYDFSPLRLVVAVHNRLDIPSELYVDAVRGNLGGSIAQILPIRIWPRQQQLNHAGEHIPFFGPPPPNAPGPNHPAEPLFLGPAAAAKHTPPPAADAPAFGPAPVTHLAPSPPTSPAHLASHAANLLQLTAILSACKRAVQSPVANRSDEEAPDAPPTSPTAQSASGTRPVRHSRRPRVGLLLSAPKAPRQSSRLAEKAAGRFVDSTDKAVQLKALQNALVPCSSKLKQTVEKKNLLKRSKLPISAADLRKMVVAAGLGDKPKVQSIPE</sequence>
<accession>A0A8T0QA57</accession>
<organism evidence="2 3">
    <name type="scientific">Panicum virgatum</name>
    <name type="common">Blackwell switchgrass</name>
    <dbReference type="NCBI Taxonomy" id="38727"/>
    <lineage>
        <taxon>Eukaryota</taxon>
        <taxon>Viridiplantae</taxon>
        <taxon>Streptophyta</taxon>
        <taxon>Embryophyta</taxon>
        <taxon>Tracheophyta</taxon>
        <taxon>Spermatophyta</taxon>
        <taxon>Magnoliopsida</taxon>
        <taxon>Liliopsida</taxon>
        <taxon>Poales</taxon>
        <taxon>Poaceae</taxon>
        <taxon>PACMAD clade</taxon>
        <taxon>Panicoideae</taxon>
        <taxon>Panicodae</taxon>
        <taxon>Paniceae</taxon>
        <taxon>Panicinae</taxon>
        <taxon>Panicum</taxon>
        <taxon>Panicum sect. Hiantes</taxon>
    </lineage>
</organism>
<keyword evidence="3" id="KW-1185">Reference proteome</keyword>
<dbReference type="Proteomes" id="UP000823388">
    <property type="component" value="Chromosome 7N"/>
</dbReference>
<feature type="region of interest" description="Disordered" evidence="1">
    <location>
        <begin position="433"/>
        <end position="468"/>
    </location>
</feature>
<dbReference type="EMBL" id="CM029050">
    <property type="protein sequence ID" value="KAG2569512.1"/>
    <property type="molecule type" value="Genomic_DNA"/>
</dbReference>
<evidence type="ECO:0008006" key="4">
    <source>
        <dbReference type="Google" id="ProtNLM"/>
    </source>
</evidence>
<dbReference type="AlphaFoldDB" id="A0A8T0QA57"/>
<feature type="region of interest" description="Disordered" evidence="1">
    <location>
        <begin position="346"/>
        <end position="408"/>
    </location>
</feature>
<dbReference type="PANTHER" id="PTHR34303:SF3">
    <property type="entry name" value="CCHC-TYPE DOMAIN-CONTAINING PROTEIN"/>
    <property type="match status" value="1"/>
</dbReference>
<protein>
    <recommendedName>
        <fullName evidence="4">DUF4283 domain-containing protein</fullName>
    </recommendedName>
</protein>
<feature type="compositionally biased region" description="Low complexity" evidence="1">
    <location>
        <begin position="83"/>
        <end position="128"/>
    </location>
</feature>
<feature type="region of interest" description="Disordered" evidence="1">
    <location>
        <begin position="78"/>
        <end position="143"/>
    </location>
</feature>
<evidence type="ECO:0000256" key="1">
    <source>
        <dbReference type="SAM" id="MobiDB-lite"/>
    </source>
</evidence>
<reference evidence="2" key="1">
    <citation type="submission" date="2020-05" db="EMBL/GenBank/DDBJ databases">
        <title>WGS assembly of Panicum virgatum.</title>
        <authorList>
            <person name="Lovell J.T."/>
            <person name="Jenkins J."/>
            <person name="Shu S."/>
            <person name="Juenger T.E."/>
            <person name="Schmutz J."/>
        </authorList>
    </citation>
    <scope>NUCLEOTIDE SEQUENCE</scope>
    <source>
        <strain evidence="2">AP13</strain>
    </source>
</reference>
<dbReference type="PANTHER" id="PTHR34303">
    <property type="entry name" value="OS01G0890400 PROTEIN-RELATED"/>
    <property type="match status" value="1"/>
</dbReference>
<feature type="compositionally biased region" description="Low complexity" evidence="1">
    <location>
        <begin position="35"/>
        <end position="45"/>
    </location>
</feature>
<proteinExistence type="predicted"/>
<name>A0A8T0QA57_PANVG</name>
<feature type="compositionally biased region" description="Acidic residues" evidence="1">
    <location>
        <begin position="134"/>
        <end position="143"/>
    </location>
</feature>
<gene>
    <name evidence="2" type="ORF">PVAP13_7NG425000</name>
</gene>
<feature type="region of interest" description="Disordered" evidence="1">
    <location>
        <begin position="29"/>
        <end position="51"/>
    </location>
</feature>
<comment type="caution">
    <text evidence="2">The sequence shown here is derived from an EMBL/GenBank/DDBJ whole genome shotgun (WGS) entry which is preliminary data.</text>
</comment>